<evidence type="ECO:0000313" key="2">
    <source>
        <dbReference type="EMBL" id="KAG5445953.1"/>
    </source>
</evidence>
<name>A0A3R7DJB9_CLOSI</name>
<dbReference type="Proteomes" id="UP000286415">
    <property type="component" value="Unassembled WGS sequence"/>
</dbReference>
<evidence type="ECO:0000313" key="3">
    <source>
        <dbReference type="Proteomes" id="UP000286415"/>
    </source>
</evidence>
<dbReference type="SUPFAM" id="SSF57302">
    <property type="entry name" value="Snake toxin-like"/>
    <property type="match status" value="1"/>
</dbReference>
<sequence>RTYIILRPSVEKYLYTTIHFGILINADNMVVYYTAICMMVSGLLSTVVALKCFDCAQCPENPKEGEVPVKQNCKTCLTSRTYSGGKLRALSITCSPVCPPTKGVDAGALVKVKVKCCYRDLCTGHAVPRIPSSTITSICLIVIHLCFAANK</sequence>
<proteinExistence type="predicted"/>
<organism evidence="2 3">
    <name type="scientific">Clonorchis sinensis</name>
    <name type="common">Chinese liver fluke</name>
    <dbReference type="NCBI Taxonomy" id="79923"/>
    <lineage>
        <taxon>Eukaryota</taxon>
        <taxon>Metazoa</taxon>
        <taxon>Spiralia</taxon>
        <taxon>Lophotrochozoa</taxon>
        <taxon>Platyhelminthes</taxon>
        <taxon>Trematoda</taxon>
        <taxon>Digenea</taxon>
        <taxon>Opisthorchiida</taxon>
        <taxon>Opisthorchiata</taxon>
        <taxon>Opisthorchiidae</taxon>
        <taxon>Clonorchis</taxon>
    </lineage>
</organism>
<dbReference type="InParanoid" id="A0A3R7DJB9"/>
<gene>
    <name evidence="2" type="ORF">CSKR_102806</name>
</gene>
<reference evidence="2 3" key="2">
    <citation type="journal article" date="2021" name="Genomics">
        <title>High-quality reference genome for Clonorchis sinensis.</title>
        <authorList>
            <person name="Young N.D."/>
            <person name="Stroehlein A.J."/>
            <person name="Kinkar L."/>
            <person name="Wang T."/>
            <person name="Sohn W.M."/>
            <person name="Chang B.C.H."/>
            <person name="Kaur P."/>
            <person name="Weisz D."/>
            <person name="Dudchenko O."/>
            <person name="Aiden E.L."/>
            <person name="Korhonen P.K."/>
            <person name="Gasser R.B."/>
        </authorList>
    </citation>
    <scope>NUCLEOTIDE SEQUENCE [LARGE SCALE GENOMIC DNA]</scope>
    <source>
        <strain evidence="2">Cs-k2</strain>
    </source>
</reference>
<comment type="caution">
    <text evidence="2">The sequence shown here is derived from an EMBL/GenBank/DDBJ whole genome shotgun (WGS) entry which is preliminary data.</text>
</comment>
<feature type="domain" description="UPAR/Ly6" evidence="1">
    <location>
        <begin position="54"/>
        <end position="123"/>
    </location>
</feature>
<reference evidence="2 3" key="1">
    <citation type="journal article" date="2018" name="Biotechnol. Adv.">
        <title>Improved genomic resources and new bioinformatic workflow for the carcinogenic parasite Clonorchis sinensis: Biotechnological implications.</title>
        <authorList>
            <person name="Wang D."/>
            <person name="Korhonen P.K."/>
            <person name="Gasser R.B."/>
            <person name="Young N.D."/>
        </authorList>
    </citation>
    <scope>NUCLEOTIDE SEQUENCE [LARGE SCALE GENOMIC DNA]</scope>
    <source>
        <strain evidence="2">Cs-k2</strain>
    </source>
</reference>
<dbReference type="InterPro" id="IPR045860">
    <property type="entry name" value="Snake_toxin-like_sf"/>
</dbReference>
<evidence type="ECO:0000259" key="1">
    <source>
        <dbReference type="Pfam" id="PF00021"/>
    </source>
</evidence>
<protein>
    <recommendedName>
        <fullName evidence="1">UPAR/Ly6 domain-containing protein</fullName>
    </recommendedName>
</protein>
<dbReference type="EMBL" id="NIRI02000056">
    <property type="protein sequence ID" value="KAG5445953.1"/>
    <property type="molecule type" value="Genomic_DNA"/>
</dbReference>
<dbReference type="Pfam" id="PF00021">
    <property type="entry name" value="UPAR_LY6"/>
    <property type="match status" value="1"/>
</dbReference>
<dbReference type="AlphaFoldDB" id="A0A3R7DJB9"/>
<accession>A0A3R7DJB9</accession>
<dbReference type="InterPro" id="IPR016054">
    <property type="entry name" value="LY6_UPA_recep-like"/>
</dbReference>
<dbReference type="Gene3D" id="2.10.60.10">
    <property type="entry name" value="CD59"/>
    <property type="match status" value="1"/>
</dbReference>
<feature type="non-terminal residue" evidence="2">
    <location>
        <position position="1"/>
    </location>
</feature>
<keyword evidence="3" id="KW-1185">Reference proteome</keyword>
<dbReference type="OrthoDB" id="10409064at2759"/>